<organism evidence="1 2">
    <name type="scientific">Theropithecus gelada</name>
    <name type="common">Gelada baboon</name>
    <dbReference type="NCBI Taxonomy" id="9565"/>
    <lineage>
        <taxon>Eukaryota</taxon>
        <taxon>Metazoa</taxon>
        <taxon>Chordata</taxon>
        <taxon>Craniata</taxon>
        <taxon>Vertebrata</taxon>
        <taxon>Euteleostomi</taxon>
        <taxon>Mammalia</taxon>
        <taxon>Eutheria</taxon>
        <taxon>Euarchontoglires</taxon>
        <taxon>Primates</taxon>
        <taxon>Haplorrhini</taxon>
        <taxon>Catarrhini</taxon>
        <taxon>Cercopithecidae</taxon>
        <taxon>Cercopithecinae</taxon>
        <taxon>Theropithecus</taxon>
    </lineage>
</organism>
<reference evidence="1" key="2">
    <citation type="submission" date="2025-08" db="UniProtKB">
        <authorList>
            <consortium name="Ensembl"/>
        </authorList>
    </citation>
    <scope>IDENTIFICATION</scope>
</reference>
<evidence type="ECO:0000313" key="2">
    <source>
        <dbReference type="Proteomes" id="UP000694411"/>
    </source>
</evidence>
<dbReference type="PANTHER" id="PTHR12138:SF162">
    <property type="entry name" value="CHROMOSOME UNDETERMINED SCAFFOLD_275, WHOLE GENOME SHOTGUN SEQUENCE"/>
    <property type="match status" value="1"/>
</dbReference>
<dbReference type="PANTHER" id="PTHR12138">
    <property type="entry name" value="PRIMATE-EXPANDED PROTEIN FAMILY"/>
    <property type="match status" value="1"/>
</dbReference>
<reference evidence="1" key="3">
    <citation type="submission" date="2025-09" db="UniProtKB">
        <authorList>
            <consortium name="Ensembl"/>
        </authorList>
    </citation>
    <scope>IDENTIFICATION</scope>
</reference>
<name>A0A8D2JWV8_THEGE</name>
<accession>A0A8D2JWV8</accession>
<sequence>ELRWCQCTLAWTDWIYPCCPRDCATQGTKPTHSAHSLGIHIHLQGLSSFFFFLRRSLALLHRLECSGTISAHCNLCLPGSSDSPASTSWVAGTTGMHHHGPGVVAHGCNPSTLGG</sequence>
<protein>
    <submittedName>
        <fullName evidence="1">Uncharacterized protein</fullName>
    </submittedName>
</protein>
<evidence type="ECO:0000313" key="1">
    <source>
        <dbReference type="Ensembl" id="ENSTGEP00000006898.1"/>
    </source>
</evidence>
<keyword evidence="2" id="KW-1185">Reference proteome</keyword>
<dbReference type="Ensembl" id="ENSTGET00000008304.1">
    <property type="protein sequence ID" value="ENSTGEP00000006898.1"/>
    <property type="gene ID" value="ENSTGEG00000005632.1"/>
</dbReference>
<dbReference type="AlphaFoldDB" id="A0A8D2JWV8"/>
<reference evidence="1" key="1">
    <citation type="submission" date="2018-05" db="EMBL/GenBank/DDBJ databases">
        <title>Whole genome of Theropithecus gelada.</title>
        <authorList>
            <person name="Chiou K.L."/>
            <person name="Snyder-Mackler N."/>
        </authorList>
    </citation>
    <scope>NUCLEOTIDE SEQUENCE [LARGE SCALE GENOMIC DNA]</scope>
</reference>
<proteinExistence type="predicted"/>
<dbReference type="Proteomes" id="UP000694411">
    <property type="component" value="Chromosome 3"/>
</dbReference>